<comment type="caution">
    <text evidence="2">The sequence shown here is derived from an EMBL/GenBank/DDBJ whole genome shotgun (WGS) entry which is preliminary data.</text>
</comment>
<feature type="transmembrane region" description="Helical" evidence="1">
    <location>
        <begin position="79"/>
        <end position="101"/>
    </location>
</feature>
<dbReference type="Gene3D" id="1.25.40.10">
    <property type="entry name" value="Tetratricopeptide repeat domain"/>
    <property type="match status" value="2"/>
</dbReference>
<dbReference type="Proteomes" id="UP000321514">
    <property type="component" value="Unassembled WGS sequence"/>
</dbReference>
<evidence type="ECO:0000313" key="4">
    <source>
        <dbReference type="Proteomes" id="UP000183760"/>
    </source>
</evidence>
<dbReference type="EMBL" id="FOIB01000006">
    <property type="protein sequence ID" value="SEU21576.1"/>
    <property type="molecule type" value="Genomic_DNA"/>
</dbReference>
<gene>
    <name evidence="2" type="ORF">MFU01_33160</name>
    <name evidence="3" type="ORF">SAMN05443572_106295</name>
</gene>
<dbReference type="InterPro" id="IPR011990">
    <property type="entry name" value="TPR-like_helical_dom_sf"/>
</dbReference>
<evidence type="ECO:0000256" key="1">
    <source>
        <dbReference type="SAM" id="Phobius"/>
    </source>
</evidence>
<protein>
    <submittedName>
        <fullName evidence="3">CHAT domain-containing protein</fullName>
    </submittedName>
</protein>
<evidence type="ECO:0000313" key="2">
    <source>
        <dbReference type="EMBL" id="GEN08279.1"/>
    </source>
</evidence>
<dbReference type="OrthoDB" id="5526017at2"/>
<sequence length="996" mass="110334">MTVDCKDLQRFLDGQMQAREQGRFRQHLGGCGACEARFRESMQLELLAQLAMTPEVSSPAPVPPAPAERRERRTWLRGLRGLEVLVAGVAVWMLLPFSFPWGGEESAWLSAEGPRVLEGRVTYRAVDAHHRPFVPDRGEDAAPPPVPSLPLQDLWRMETRGDLHGVATAYLLHGAPRQAQAFLKRMPASADRDSDLALLALEQARQEGSLDTRPARLEEALELLEGVLREWPRHPQALWNRALALSELGLLLQAADAFGEVARLGEPGWSEEAAHRERVLRESTSTRARAWKDAYAAVRELVTDSSAPLPLAAAREHPGIVRLGFYDAVRAAPSREEVLRLEPLARVLDERYGGSVLRTWLTRVAERDFAHRGPLSRLYGRLLLGSLAPVGEVMETLRRSGEEDLYLGALVLADAYREPVDSQAVIRLARASGDPWMRVLADQEQAKLWEREGQWWRAEQRLLEALDTCQKQGLVYRCLGLQRRLADLYLAQHRPAEAFQHAWKGWSRALEAREWHFEQDFLQELADVARYQHAFTTARAYLEESLGRMPEDCAQRTHVHRNVALLEWQRFRPEAARAALERAMECERPLGLTGAWVLSEMARAVPGPHDGALLRRTLADLRRGPVSPGLEALLLVIEGQFLLEQPGTSGRELVHRGLEMADLEPDSVDARKARAFGYSALLSQAGRAGAWEEALALMGHELRVEPVAPSCLLAVSVQHERTLVLVRGLQGELKGVYSTGRQVPLRDEATGLVPAELVKELAGCEHVDVLTRPPVHGLAGLLPDSLAWSYRVGRGARGVPARTGPSMHLVVTEVASPPSLRLPRLAPLTPPRVPDPWRVELRGAEATPTRVLAEMAQASEVELHTHGLFSASQSDASMVVLAPEADGGYVLTADKVRQARLSHAPLVLLATCGAARTAPFPHESFSLPMAFIEAGASAVLAASVEIPDSAGAFFERVRERIRAGERPSVALRDLRASWLLERPDDARWLSRVLLFE</sequence>
<name>A0A511T291_MYXFU</name>
<keyword evidence="4" id="KW-1185">Reference proteome</keyword>
<reference evidence="2 5" key="2">
    <citation type="submission" date="2019-07" db="EMBL/GenBank/DDBJ databases">
        <title>Whole genome shotgun sequence of Myxococcus fulvus NBRC 100333.</title>
        <authorList>
            <person name="Hosoyama A."/>
            <person name="Uohara A."/>
            <person name="Ohji S."/>
            <person name="Ichikawa N."/>
        </authorList>
    </citation>
    <scope>NUCLEOTIDE SEQUENCE [LARGE SCALE GENOMIC DNA]</scope>
    <source>
        <strain evidence="2 5">NBRC 100333</strain>
    </source>
</reference>
<evidence type="ECO:0000313" key="3">
    <source>
        <dbReference type="EMBL" id="SEU21576.1"/>
    </source>
</evidence>
<organism evidence="2 5">
    <name type="scientific">Myxococcus fulvus</name>
    <dbReference type="NCBI Taxonomy" id="33"/>
    <lineage>
        <taxon>Bacteria</taxon>
        <taxon>Pseudomonadati</taxon>
        <taxon>Myxococcota</taxon>
        <taxon>Myxococcia</taxon>
        <taxon>Myxococcales</taxon>
        <taxon>Cystobacterineae</taxon>
        <taxon>Myxococcaceae</taxon>
        <taxon>Myxococcus</taxon>
    </lineage>
</organism>
<keyword evidence="1" id="KW-0472">Membrane</keyword>
<dbReference type="STRING" id="1334629.MFUL124B02_29895"/>
<keyword evidence="1" id="KW-0812">Transmembrane</keyword>
<reference evidence="3 4" key="1">
    <citation type="submission" date="2016-10" db="EMBL/GenBank/DDBJ databases">
        <authorList>
            <person name="Varghese N."/>
            <person name="Submissions S."/>
        </authorList>
    </citation>
    <scope>NUCLEOTIDE SEQUENCE [LARGE SCALE GENOMIC DNA]</scope>
    <source>
        <strain evidence="3 4">DSM 16525</strain>
    </source>
</reference>
<proteinExistence type="predicted"/>
<dbReference type="SUPFAM" id="SSF48452">
    <property type="entry name" value="TPR-like"/>
    <property type="match status" value="1"/>
</dbReference>
<dbReference type="Proteomes" id="UP000183760">
    <property type="component" value="Unassembled WGS sequence"/>
</dbReference>
<dbReference type="EMBL" id="BJXR01000027">
    <property type="protein sequence ID" value="GEN08279.1"/>
    <property type="molecule type" value="Genomic_DNA"/>
</dbReference>
<accession>A0A511T291</accession>
<dbReference type="AlphaFoldDB" id="A0A511T291"/>
<evidence type="ECO:0000313" key="5">
    <source>
        <dbReference type="Proteomes" id="UP000321514"/>
    </source>
</evidence>
<dbReference type="RefSeq" id="WP_074956208.1">
    <property type="nucleotide sequence ID" value="NZ_BJXR01000027.1"/>
</dbReference>
<keyword evidence="1" id="KW-1133">Transmembrane helix</keyword>